<gene>
    <name evidence="2" type="ORF">FIBRA_09122</name>
</gene>
<feature type="region of interest" description="Disordered" evidence="1">
    <location>
        <begin position="1"/>
        <end position="23"/>
    </location>
</feature>
<keyword evidence="3" id="KW-1185">Reference proteome</keyword>
<name>J4GXZ5_9APHY</name>
<protein>
    <submittedName>
        <fullName evidence="2">Uncharacterized protein</fullName>
    </submittedName>
</protein>
<dbReference type="InParanoid" id="J4GXZ5"/>
<dbReference type="EMBL" id="HE797518">
    <property type="protein sequence ID" value="CCM06820.1"/>
    <property type="molecule type" value="Genomic_DNA"/>
</dbReference>
<reference evidence="2 3" key="1">
    <citation type="journal article" date="2012" name="Appl. Environ. Microbiol.">
        <title>Short-read sequencing for genomic analysis of the brown rot fungus Fibroporia radiculosa.</title>
        <authorList>
            <person name="Tang J.D."/>
            <person name="Perkins A.D."/>
            <person name="Sonstegard T.S."/>
            <person name="Schroeder S.G."/>
            <person name="Burgess S.C."/>
            <person name="Diehl S.V."/>
        </authorList>
    </citation>
    <scope>NUCLEOTIDE SEQUENCE [LARGE SCALE GENOMIC DNA]</scope>
    <source>
        <strain evidence="2 3">TFFH 294</strain>
    </source>
</reference>
<evidence type="ECO:0000313" key="3">
    <source>
        <dbReference type="Proteomes" id="UP000006352"/>
    </source>
</evidence>
<feature type="compositionally biased region" description="Polar residues" evidence="1">
    <location>
        <begin position="1"/>
        <end position="14"/>
    </location>
</feature>
<organism evidence="2 3">
    <name type="scientific">Fibroporia radiculosa</name>
    <dbReference type="NCBI Taxonomy" id="599839"/>
    <lineage>
        <taxon>Eukaryota</taxon>
        <taxon>Fungi</taxon>
        <taxon>Dikarya</taxon>
        <taxon>Basidiomycota</taxon>
        <taxon>Agaricomycotina</taxon>
        <taxon>Agaricomycetes</taxon>
        <taxon>Polyporales</taxon>
        <taxon>Fibroporiaceae</taxon>
        <taxon>Fibroporia</taxon>
    </lineage>
</organism>
<dbReference type="Proteomes" id="UP000006352">
    <property type="component" value="Unassembled WGS sequence"/>
</dbReference>
<evidence type="ECO:0000256" key="1">
    <source>
        <dbReference type="SAM" id="MobiDB-lite"/>
    </source>
</evidence>
<proteinExistence type="predicted"/>
<dbReference type="GeneID" id="24101720"/>
<sequence>MHSRNRAINPNARQGSLGPAREYGPGDALGGSFSFSSPLVFPAVLPRDEAMPALGAMCATPRPATCKDANAHMRAEYGEVRRSTATRRLRLCILDASQAYLPCALQTAGCSASAPTRALLLSGSGSHAHPLTSTAASQEVIGYHAATQQRPEVDLTRHTSQFGRARSVAHRRSWTSGLSGSIREGERCVGQVGGWDKADLGRTTSERRSACRVSRSHACDSCPDPILLYSVRVSTLDSPAHLPLHSAQTLPPPSQRLLMPGSLVGATSAPLLPILNSGLTFWRPDEDA</sequence>
<dbReference type="HOGENOM" id="CLU_966561_0_0_1"/>
<dbReference type="AlphaFoldDB" id="J4GXZ5"/>
<accession>J4GXZ5</accession>
<evidence type="ECO:0000313" key="2">
    <source>
        <dbReference type="EMBL" id="CCM06820.1"/>
    </source>
</evidence>
<dbReference type="RefSeq" id="XP_012176841.1">
    <property type="nucleotide sequence ID" value="XM_012321451.1"/>
</dbReference>